<dbReference type="GO" id="GO:0016746">
    <property type="term" value="F:acyltransferase activity"/>
    <property type="evidence" value="ECO:0007669"/>
    <property type="project" value="UniProtKB-KW"/>
</dbReference>
<dbReference type="AlphaFoldDB" id="A0AAU7QLZ1"/>
<dbReference type="Gene3D" id="2.160.10.10">
    <property type="entry name" value="Hexapeptide repeat proteins"/>
    <property type="match status" value="1"/>
</dbReference>
<keyword evidence="3 4" id="KW-0012">Acyltransferase</keyword>
<dbReference type="EC" id="2.3.1.-" evidence="4"/>
<dbReference type="InterPro" id="IPR018357">
    <property type="entry name" value="Hexapep_transf_CS"/>
</dbReference>
<keyword evidence="2" id="KW-0677">Repeat</keyword>
<dbReference type="InterPro" id="IPR001451">
    <property type="entry name" value="Hexapep"/>
</dbReference>
<evidence type="ECO:0000256" key="1">
    <source>
        <dbReference type="ARBA" id="ARBA00022679"/>
    </source>
</evidence>
<accession>A0AAU7QLZ1</accession>
<gene>
    <name evidence="4" type="ORF">ABNK63_03230</name>
</gene>
<evidence type="ECO:0000256" key="2">
    <source>
        <dbReference type="ARBA" id="ARBA00022737"/>
    </source>
</evidence>
<keyword evidence="1 4" id="KW-0808">Transferase</keyword>
<protein>
    <submittedName>
        <fullName evidence="4">Acyltransferase</fullName>
        <ecNumber evidence="4">2.3.1.-</ecNumber>
    </submittedName>
</protein>
<dbReference type="InterPro" id="IPR011004">
    <property type="entry name" value="Trimer_LpxA-like_sf"/>
</dbReference>
<dbReference type="SUPFAM" id="SSF51161">
    <property type="entry name" value="Trimeric LpxA-like enzymes"/>
    <property type="match status" value="1"/>
</dbReference>
<evidence type="ECO:0000313" key="4">
    <source>
        <dbReference type="EMBL" id="XBS90669.1"/>
    </source>
</evidence>
<sequence length="187" mass="20026">MLMRYLQTKGVGWRAQLKFPVSMLGVRRNISLANGVVADRFSSLLCDRFGEIRIGRDSYVGRFAVLKTYRGFIKVGANTSINAFCFINGCGGVRIGDDVRIAAHCSIISSNHVFSDPKKPIRTQGLIALGVTIEDDVWLGTGARILDGVTIGKGAVVAAGAVVVRDVAPYSVVGGVPARLIKMRGSE</sequence>
<dbReference type="InterPro" id="IPR051159">
    <property type="entry name" value="Hexapeptide_acetyltransf"/>
</dbReference>
<proteinExistence type="predicted"/>
<dbReference type="Pfam" id="PF00132">
    <property type="entry name" value="Hexapep"/>
    <property type="match status" value="1"/>
</dbReference>
<dbReference type="PANTHER" id="PTHR23416">
    <property type="entry name" value="SIALIC ACID SYNTHASE-RELATED"/>
    <property type="match status" value="1"/>
</dbReference>
<organism evidence="4">
    <name type="scientific">Rhodanobacter sp. IGA1.0</name>
    <dbReference type="NCBI Taxonomy" id="3158582"/>
    <lineage>
        <taxon>Bacteria</taxon>
        <taxon>Pseudomonadati</taxon>
        <taxon>Pseudomonadota</taxon>
        <taxon>Gammaproteobacteria</taxon>
        <taxon>Lysobacterales</taxon>
        <taxon>Rhodanobacteraceae</taxon>
        <taxon>Rhodanobacter</taxon>
    </lineage>
</organism>
<dbReference type="EMBL" id="CP157948">
    <property type="protein sequence ID" value="XBS90669.1"/>
    <property type="molecule type" value="Genomic_DNA"/>
</dbReference>
<reference evidence="4" key="1">
    <citation type="submission" date="2024-06" db="EMBL/GenBank/DDBJ databases">
        <authorList>
            <person name="Sun Y."/>
        </authorList>
    </citation>
    <scope>NUCLEOTIDE SEQUENCE</scope>
    <source>
        <strain evidence="4">IGA1.0</strain>
    </source>
</reference>
<dbReference type="PANTHER" id="PTHR23416:SF78">
    <property type="entry name" value="LIPOPOLYSACCHARIDE BIOSYNTHESIS O-ACETYL TRANSFERASE WBBJ-RELATED"/>
    <property type="match status" value="1"/>
</dbReference>
<evidence type="ECO:0000256" key="3">
    <source>
        <dbReference type="ARBA" id="ARBA00023315"/>
    </source>
</evidence>
<dbReference type="CDD" id="cd04647">
    <property type="entry name" value="LbH_MAT_like"/>
    <property type="match status" value="1"/>
</dbReference>
<dbReference type="RefSeq" id="WP_350016675.1">
    <property type="nucleotide sequence ID" value="NZ_CP157948.1"/>
</dbReference>
<name>A0AAU7QLZ1_9GAMM</name>
<dbReference type="PROSITE" id="PS00101">
    <property type="entry name" value="HEXAPEP_TRANSFERASES"/>
    <property type="match status" value="1"/>
</dbReference>